<dbReference type="STRING" id="88036.D8QNM0"/>
<proteinExistence type="predicted"/>
<dbReference type="InterPro" id="IPR038737">
    <property type="entry name" value="SF3b_su1-like"/>
</dbReference>
<dbReference type="eggNOG" id="KOG0213">
    <property type="taxonomic scope" value="Eukaryota"/>
</dbReference>
<evidence type="ECO:0000313" key="1">
    <source>
        <dbReference type="EMBL" id="EFJ38780.1"/>
    </source>
</evidence>
<keyword evidence="2" id="KW-1185">Reference proteome</keyword>
<dbReference type="PANTHER" id="PTHR12097">
    <property type="entry name" value="SPLICING FACTOR 3B, SUBUNIT 1-RELATED"/>
    <property type="match status" value="1"/>
</dbReference>
<reference evidence="1 2" key="1">
    <citation type="journal article" date="2011" name="Science">
        <title>The Selaginella genome identifies genetic changes associated with the evolution of vascular plants.</title>
        <authorList>
            <person name="Banks J.A."/>
            <person name="Nishiyama T."/>
            <person name="Hasebe M."/>
            <person name="Bowman J.L."/>
            <person name="Gribskov M."/>
            <person name="dePamphilis C."/>
            <person name="Albert V.A."/>
            <person name="Aono N."/>
            <person name="Aoyama T."/>
            <person name="Ambrose B.A."/>
            <person name="Ashton N.W."/>
            <person name="Axtell M.J."/>
            <person name="Barker E."/>
            <person name="Barker M.S."/>
            <person name="Bennetzen J.L."/>
            <person name="Bonawitz N.D."/>
            <person name="Chapple C."/>
            <person name="Cheng C."/>
            <person name="Correa L.G."/>
            <person name="Dacre M."/>
            <person name="DeBarry J."/>
            <person name="Dreyer I."/>
            <person name="Elias M."/>
            <person name="Engstrom E.M."/>
            <person name="Estelle M."/>
            <person name="Feng L."/>
            <person name="Finet C."/>
            <person name="Floyd S.K."/>
            <person name="Frommer W.B."/>
            <person name="Fujita T."/>
            <person name="Gramzow L."/>
            <person name="Gutensohn M."/>
            <person name="Harholt J."/>
            <person name="Hattori M."/>
            <person name="Heyl A."/>
            <person name="Hirai T."/>
            <person name="Hiwatashi Y."/>
            <person name="Ishikawa M."/>
            <person name="Iwata M."/>
            <person name="Karol K.G."/>
            <person name="Koehler B."/>
            <person name="Kolukisaoglu U."/>
            <person name="Kubo M."/>
            <person name="Kurata T."/>
            <person name="Lalonde S."/>
            <person name="Li K."/>
            <person name="Li Y."/>
            <person name="Litt A."/>
            <person name="Lyons E."/>
            <person name="Manning G."/>
            <person name="Maruyama T."/>
            <person name="Michael T.P."/>
            <person name="Mikami K."/>
            <person name="Miyazaki S."/>
            <person name="Morinaga S."/>
            <person name="Murata T."/>
            <person name="Mueller-Roeber B."/>
            <person name="Nelson D.R."/>
            <person name="Obara M."/>
            <person name="Oguri Y."/>
            <person name="Olmstead R.G."/>
            <person name="Onodera N."/>
            <person name="Petersen B.L."/>
            <person name="Pils B."/>
            <person name="Prigge M."/>
            <person name="Rensing S.A."/>
            <person name="Riano-Pachon D.M."/>
            <person name="Roberts A.W."/>
            <person name="Sato Y."/>
            <person name="Scheller H.V."/>
            <person name="Schulz B."/>
            <person name="Schulz C."/>
            <person name="Shakirov E.V."/>
            <person name="Shibagaki N."/>
            <person name="Shinohara N."/>
            <person name="Shippen D.E."/>
            <person name="Soerensen I."/>
            <person name="Sotooka R."/>
            <person name="Sugimoto N."/>
            <person name="Sugita M."/>
            <person name="Sumikawa N."/>
            <person name="Tanurdzic M."/>
            <person name="Theissen G."/>
            <person name="Ulvskov P."/>
            <person name="Wakazuki S."/>
            <person name="Weng J.K."/>
            <person name="Willats W.W."/>
            <person name="Wipf D."/>
            <person name="Wolf P.G."/>
            <person name="Yang L."/>
            <person name="Zimmer A.D."/>
            <person name="Zhu Q."/>
            <person name="Mitros T."/>
            <person name="Hellsten U."/>
            <person name="Loque D."/>
            <person name="Otillar R."/>
            <person name="Salamov A."/>
            <person name="Schmutz J."/>
            <person name="Shapiro H."/>
            <person name="Lindquist E."/>
            <person name="Lucas S."/>
            <person name="Rokhsar D."/>
            <person name="Grigoriev I.V."/>
        </authorList>
    </citation>
    <scope>NUCLEOTIDE SEQUENCE [LARGE SCALE GENOMIC DNA]</scope>
</reference>
<organism evidence="2">
    <name type="scientific">Selaginella moellendorffii</name>
    <name type="common">Spikemoss</name>
    <dbReference type="NCBI Taxonomy" id="88036"/>
    <lineage>
        <taxon>Eukaryota</taxon>
        <taxon>Viridiplantae</taxon>
        <taxon>Streptophyta</taxon>
        <taxon>Embryophyta</taxon>
        <taxon>Tracheophyta</taxon>
        <taxon>Lycopodiopsida</taxon>
        <taxon>Selaginellales</taxon>
        <taxon>Selaginellaceae</taxon>
        <taxon>Selaginella</taxon>
    </lineage>
</organism>
<dbReference type="Proteomes" id="UP000001514">
    <property type="component" value="Unassembled WGS sequence"/>
</dbReference>
<dbReference type="HOGENOM" id="CLU_1771258_0_0_1"/>
<dbReference type="InParanoid" id="D8QNM0"/>
<dbReference type="AlphaFoldDB" id="D8QNM0"/>
<dbReference type="Gramene" id="EFJ38780">
    <property type="protein sequence ID" value="EFJ38780"/>
    <property type="gene ID" value="SELMODRAFT_402965"/>
</dbReference>
<name>D8QNM0_SELML</name>
<evidence type="ECO:0000313" key="2">
    <source>
        <dbReference type="Proteomes" id="UP000001514"/>
    </source>
</evidence>
<dbReference type="KEGG" id="smo:SELMODRAFT_402965"/>
<gene>
    <name evidence="1" type="ORF">SELMODRAFT_402965</name>
</gene>
<dbReference type="GO" id="GO:0003729">
    <property type="term" value="F:mRNA binding"/>
    <property type="evidence" value="ECO:0007669"/>
    <property type="project" value="InterPro"/>
</dbReference>
<protein>
    <submittedName>
        <fullName evidence="1">Uncharacterized protein</fullName>
    </submittedName>
</protein>
<dbReference type="EMBL" id="GL377565">
    <property type="protein sequence ID" value="EFJ38780.1"/>
    <property type="molecule type" value="Genomic_DNA"/>
</dbReference>
<accession>D8QNM0</accession>
<dbReference type="GO" id="GO:0000245">
    <property type="term" value="P:spliceosomal complex assembly"/>
    <property type="evidence" value="ECO:0007669"/>
    <property type="project" value="InterPro"/>
</dbReference>
<sequence length="147" mass="16586">MIERQIMKLLLKVKNGTPLQRELAMRQLTDKAREFGLIFNQILPLALEDQECHLLVKDFVKNGRAFEAPGRDRRAWGEGQEIISNLGLVSMISVLRPDLDNTCKYVRKTPEPYITHDPDAVDLSSQHCPCSDAPEVLRGEVGLATTM</sequence>